<proteinExistence type="predicted"/>
<dbReference type="InterPro" id="IPR013094">
    <property type="entry name" value="AB_hydrolase_3"/>
</dbReference>
<keyword evidence="4" id="KW-1185">Reference proteome</keyword>
<dbReference type="InterPro" id="IPR029058">
    <property type="entry name" value="AB_hydrolase_fold"/>
</dbReference>
<evidence type="ECO:0000313" key="4">
    <source>
        <dbReference type="Proteomes" id="UP000799779"/>
    </source>
</evidence>
<evidence type="ECO:0000313" key="3">
    <source>
        <dbReference type="EMBL" id="KAF1997317.1"/>
    </source>
</evidence>
<dbReference type="SUPFAM" id="SSF53474">
    <property type="entry name" value="alpha/beta-Hydrolases"/>
    <property type="match status" value="1"/>
</dbReference>
<dbReference type="Gene3D" id="3.40.50.1820">
    <property type="entry name" value="alpha/beta hydrolase"/>
    <property type="match status" value="1"/>
</dbReference>
<dbReference type="AlphaFoldDB" id="A0A6A5W7J3"/>
<evidence type="ECO:0000259" key="2">
    <source>
        <dbReference type="Pfam" id="PF07859"/>
    </source>
</evidence>
<gene>
    <name evidence="3" type="ORF">P154DRAFT_294626</name>
</gene>
<feature type="compositionally biased region" description="Basic residues" evidence="1">
    <location>
        <begin position="185"/>
        <end position="194"/>
    </location>
</feature>
<feature type="region of interest" description="Disordered" evidence="1">
    <location>
        <begin position="175"/>
        <end position="196"/>
    </location>
</feature>
<sequence length="414" mass="45464">MAIGPLSESIFRSPGATAPIIIYLPSGPAVSGIEKEENRVVSALGASSGATVARINYRASLGHQFPTPIHDVLLGYDWILDNLLQDETSPKSSRPVISRLGVCGELLGGSLATMLALTECRLGGSRMGAAAVNNPIVDWVFADDIATVDSSQLPEPRAPEETSFPADQNIMASYAQQEEQEAPTKSKKRKKRTPKLTAWQRNAECSIVPTSALSGLRDVLFRRPEDFFDRFASPLHFFRSPHGQLIYPDSDDVIASSSPPIQPFDPLDFEVRMYLSHFEAIGSPPESPPRSQIAPMLARCRSYARIYPPAGVSMSLPQFHISTGQESPLLDQAIELSKVVKRSIARHHLKSRTGRARAHDQEEMSHFEEYAEQRVQLDTAKGNGLWTLLDDGTGEKIQVEAIGVWLRKALDNPS</sequence>
<protein>
    <recommendedName>
        <fullName evidence="2">Alpha/beta hydrolase fold-3 domain-containing protein</fullName>
    </recommendedName>
</protein>
<dbReference type="GO" id="GO:0016787">
    <property type="term" value="F:hydrolase activity"/>
    <property type="evidence" value="ECO:0007669"/>
    <property type="project" value="InterPro"/>
</dbReference>
<dbReference type="OrthoDB" id="5396420at2759"/>
<dbReference type="EMBL" id="ML977615">
    <property type="protein sequence ID" value="KAF1997317.1"/>
    <property type="molecule type" value="Genomic_DNA"/>
</dbReference>
<organism evidence="3 4">
    <name type="scientific">Amniculicola lignicola CBS 123094</name>
    <dbReference type="NCBI Taxonomy" id="1392246"/>
    <lineage>
        <taxon>Eukaryota</taxon>
        <taxon>Fungi</taxon>
        <taxon>Dikarya</taxon>
        <taxon>Ascomycota</taxon>
        <taxon>Pezizomycotina</taxon>
        <taxon>Dothideomycetes</taxon>
        <taxon>Pleosporomycetidae</taxon>
        <taxon>Pleosporales</taxon>
        <taxon>Amniculicolaceae</taxon>
        <taxon>Amniculicola</taxon>
    </lineage>
</organism>
<dbReference type="Proteomes" id="UP000799779">
    <property type="component" value="Unassembled WGS sequence"/>
</dbReference>
<name>A0A6A5W7J3_9PLEO</name>
<accession>A0A6A5W7J3</accession>
<reference evidence="3" key="1">
    <citation type="journal article" date="2020" name="Stud. Mycol.">
        <title>101 Dothideomycetes genomes: a test case for predicting lifestyles and emergence of pathogens.</title>
        <authorList>
            <person name="Haridas S."/>
            <person name="Albert R."/>
            <person name="Binder M."/>
            <person name="Bloem J."/>
            <person name="Labutti K."/>
            <person name="Salamov A."/>
            <person name="Andreopoulos B."/>
            <person name="Baker S."/>
            <person name="Barry K."/>
            <person name="Bills G."/>
            <person name="Bluhm B."/>
            <person name="Cannon C."/>
            <person name="Castanera R."/>
            <person name="Culley D."/>
            <person name="Daum C."/>
            <person name="Ezra D."/>
            <person name="Gonzalez J."/>
            <person name="Henrissat B."/>
            <person name="Kuo A."/>
            <person name="Liang C."/>
            <person name="Lipzen A."/>
            <person name="Lutzoni F."/>
            <person name="Magnuson J."/>
            <person name="Mondo S."/>
            <person name="Nolan M."/>
            <person name="Ohm R."/>
            <person name="Pangilinan J."/>
            <person name="Park H.-J."/>
            <person name="Ramirez L."/>
            <person name="Alfaro M."/>
            <person name="Sun H."/>
            <person name="Tritt A."/>
            <person name="Yoshinaga Y."/>
            <person name="Zwiers L.-H."/>
            <person name="Turgeon B."/>
            <person name="Goodwin S."/>
            <person name="Spatafora J."/>
            <person name="Crous P."/>
            <person name="Grigoriev I."/>
        </authorList>
    </citation>
    <scope>NUCLEOTIDE SEQUENCE</scope>
    <source>
        <strain evidence="3">CBS 123094</strain>
    </source>
</reference>
<dbReference type="Pfam" id="PF07859">
    <property type="entry name" value="Abhydrolase_3"/>
    <property type="match status" value="1"/>
</dbReference>
<feature type="domain" description="Alpha/beta hydrolase fold-3" evidence="2">
    <location>
        <begin position="27"/>
        <end position="139"/>
    </location>
</feature>
<evidence type="ECO:0000256" key="1">
    <source>
        <dbReference type="SAM" id="MobiDB-lite"/>
    </source>
</evidence>